<dbReference type="PANTHER" id="PTHR30055:SF231">
    <property type="entry name" value="TRANSCRIPTIONAL REGULATORY PROTEIN (PROBABLY DEOR-FAMILY)-RELATED"/>
    <property type="match status" value="1"/>
</dbReference>
<dbReference type="KEGG" id="aser:Asera_51600"/>
<dbReference type="GO" id="GO:0000976">
    <property type="term" value="F:transcription cis-regulatory region binding"/>
    <property type="evidence" value="ECO:0007669"/>
    <property type="project" value="TreeGrafter"/>
</dbReference>
<evidence type="ECO:0000313" key="4">
    <source>
        <dbReference type="EMBL" id="BCJ31052.1"/>
    </source>
</evidence>
<evidence type="ECO:0000256" key="2">
    <source>
        <dbReference type="PROSITE-ProRule" id="PRU00335"/>
    </source>
</evidence>
<feature type="domain" description="HTH tetR-type" evidence="3">
    <location>
        <begin position="16"/>
        <end position="76"/>
    </location>
</feature>
<dbReference type="Pfam" id="PF17940">
    <property type="entry name" value="TetR_C_31"/>
    <property type="match status" value="1"/>
</dbReference>
<name>A0A810L8X7_9ACTN</name>
<dbReference type="InterPro" id="IPR001647">
    <property type="entry name" value="HTH_TetR"/>
</dbReference>
<sequence length="189" mass="20438">MSEREAPAGRRGRNDPGRRDRLVDATVAVIAARGVAGLTHRAVADAAGVPLGSTTYHLGSRDELLGAALRAAADDYNRRLRDRFASLTPDADLAEALVEAMLDWLGPQRDRTVVEYELYLAAVRRPALRAAATAWVEQIAAILAEHVDPVTARAVTATVDGLLIEWLVAERAPGRDDLLPVLRHTLAPR</sequence>
<dbReference type="InterPro" id="IPR009057">
    <property type="entry name" value="Homeodomain-like_sf"/>
</dbReference>
<reference evidence="4" key="1">
    <citation type="submission" date="2020-08" db="EMBL/GenBank/DDBJ databases">
        <title>Whole genome shotgun sequence of Actinocatenispora sera NBRC 101916.</title>
        <authorList>
            <person name="Komaki H."/>
            <person name="Tamura T."/>
        </authorList>
    </citation>
    <scope>NUCLEOTIDE SEQUENCE</scope>
    <source>
        <strain evidence="4">NBRC 101916</strain>
    </source>
</reference>
<dbReference type="EMBL" id="AP023354">
    <property type="protein sequence ID" value="BCJ31052.1"/>
    <property type="molecule type" value="Genomic_DNA"/>
</dbReference>
<keyword evidence="1 2" id="KW-0238">DNA-binding</keyword>
<dbReference type="AlphaFoldDB" id="A0A810L8X7"/>
<evidence type="ECO:0000256" key="1">
    <source>
        <dbReference type="ARBA" id="ARBA00023125"/>
    </source>
</evidence>
<dbReference type="Pfam" id="PF00440">
    <property type="entry name" value="TetR_N"/>
    <property type="match status" value="1"/>
</dbReference>
<dbReference type="OrthoDB" id="6929199at2"/>
<feature type="DNA-binding region" description="H-T-H motif" evidence="2">
    <location>
        <begin position="39"/>
        <end position="58"/>
    </location>
</feature>
<dbReference type="GO" id="GO:0003700">
    <property type="term" value="F:DNA-binding transcription factor activity"/>
    <property type="evidence" value="ECO:0007669"/>
    <property type="project" value="TreeGrafter"/>
</dbReference>
<dbReference type="PANTHER" id="PTHR30055">
    <property type="entry name" value="HTH-TYPE TRANSCRIPTIONAL REGULATOR RUTR"/>
    <property type="match status" value="1"/>
</dbReference>
<dbReference type="SUPFAM" id="SSF46689">
    <property type="entry name" value="Homeodomain-like"/>
    <property type="match status" value="1"/>
</dbReference>
<dbReference type="PROSITE" id="PS50977">
    <property type="entry name" value="HTH_TETR_2"/>
    <property type="match status" value="1"/>
</dbReference>
<gene>
    <name evidence="4" type="ORF">Asera_51600</name>
</gene>
<evidence type="ECO:0000259" key="3">
    <source>
        <dbReference type="PROSITE" id="PS50977"/>
    </source>
</evidence>
<dbReference type="Gene3D" id="1.10.357.10">
    <property type="entry name" value="Tetracycline Repressor, domain 2"/>
    <property type="match status" value="1"/>
</dbReference>
<dbReference type="RefSeq" id="WP_030446440.1">
    <property type="nucleotide sequence ID" value="NZ_AP023354.1"/>
</dbReference>
<proteinExistence type="predicted"/>
<dbReference type="SUPFAM" id="SSF48498">
    <property type="entry name" value="Tetracyclin repressor-like, C-terminal domain"/>
    <property type="match status" value="1"/>
</dbReference>
<keyword evidence="5" id="KW-1185">Reference proteome</keyword>
<protein>
    <submittedName>
        <fullName evidence="4">TetR family transcriptional regulator</fullName>
    </submittedName>
</protein>
<evidence type="ECO:0000313" key="5">
    <source>
        <dbReference type="Proteomes" id="UP000680750"/>
    </source>
</evidence>
<dbReference type="Proteomes" id="UP000680750">
    <property type="component" value="Chromosome"/>
</dbReference>
<dbReference type="InterPro" id="IPR036271">
    <property type="entry name" value="Tet_transcr_reg_TetR-rel_C_sf"/>
</dbReference>
<accession>A0A810L8X7</accession>
<dbReference type="InterPro" id="IPR050109">
    <property type="entry name" value="HTH-type_TetR-like_transc_reg"/>
</dbReference>
<organism evidence="4 5">
    <name type="scientific">Actinocatenispora sera</name>
    <dbReference type="NCBI Taxonomy" id="390989"/>
    <lineage>
        <taxon>Bacteria</taxon>
        <taxon>Bacillati</taxon>
        <taxon>Actinomycetota</taxon>
        <taxon>Actinomycetes</taxon>
        <taxon>Micromonosporales</taxon>
        <taxon>Micromonosporaceae</taxon>
        <taxon>Actinocatenispora</taxon>
    </lineage>
</organism>
<dbReference type="InterPro" id="IPR041583">
    <property type="entry name" value="TetR_C_31"/>
</dbReference>